<proteinExistence type="predicted"/>
<dbReference type="EMBL" id="CADEPM010000002">
    <property type="protein sequence ID" value="CAB3399731.1"/>
    <property type="molecule type" value="Genomic_DNA"/>
</dbReference>
<dbReference type="InterPro" id="IPR050111">
    <property type="entry name" value="C-type_lectin/snaclec_domain"/>
</dbReference>
<organism evidence="3 4">
    <name type="scientific">Caenorhabditis bovis</name>
    <dbReference type="NCBI Taxonomy" id="2654633"/>
    <lineage>
        <taxon>Eukaryota</taxon>
        <taxon>Metazoa</taxon>
        <taxon>Ecdysozoa</taxon>
        <taxon>Nematoda</taxon>
        <taxon>Chromadorea</taxon>
        <taxon>Rhabditida</taxon>
        <taxon>Rhabditina</taxon>
        <taxon>Rhabditomorpha</taxon>
        <taxon>Rhabditoidea</taxon>
        <taxon>Rhabditidae</taxon>
        <taxon>Peloderinae</taxon>
        <taxon>Caenorhabditis</taxon>
    </lineage>
</organism>
<dbReference type="Proteomes" id="UP000494206">
    <property type="component" value="Unassembled WGS sequence"/>
</dbReference>
<feature type="signal peptide" evidence="1">
    <location>
        <begin position="1"/>
        <end position="18"/>
    </location>
</feature>
<dbReference type="InterPro" id="IPR016187">
    <property type="entry name" value="CTDL_fold"/>
</dbReference>
<comment type="caution">
    <text evidence="3">The sequence shown here is derived from an EMBL/GenBank/DDBJ whole genome shotgun (WGS) entry which is preliminary data.</text>
</comment>
<dbReference type="Gene3D" id="3.10.100.10">
    <property type="entry name" value="Mannose-Binding Protein A, subunit A"/>
    <property type="match status" value="2"/>
</dbReference>
<evidence type="ECO:0000313" key="3">
    <source>
        <dbReference type="EMBL" id="CAB3399731.1"/>
    </source>
</evidence>
<dbReference type="AlphaFoldDB" id="A0A8S1EIJ0"/>
<sequence length="316" mass="35224">MRAPFIITASLIISLAQASCPSGTKVYNGKCYAYLGTDFDRNTSLSICQQTYGYGARLLTPLTAAENKFATEQVQVHASWHTWLEFIANGQYFVGDDGVPPRYTNFAVGEPFRVERGYCLTIGMNGFWYAQPCAEPHSALCEFDSNPKTTKKPPTTITPKPGYPTCVQKYLNFVPCANGWQYHPPSCSCFIILSNITYYNAMNTCRSLGGRLASVHNFAESAFIQRIAYEANSNWISTGSSRDNIIVGLTVDNGYFKWDDLTPFDFYEGFAPGEPSATNVQGQVVLNNPVGYATYMRMADCSYQTCRYAACRKYVF</sequence>
<dbReference type="PANTHER" id="PTHR22803">
    <property type="entry name" value="MANNOSE, PHOSPHOLIPASE, LECTIN RECEPTOR RELATED"/>
    <property type="match status" value="1"/>
</dbReference>
<evidence type="ECO:0000313" key="4">
    <source>
        <dbReference type="Proteomes" id="UP000494206"/>
    </source>
</evidence>
<dbReference type="InterPro" id="IPR016186">
    <property type="entry name" value="C-type_lectin-like/link_sf"/>
</dbReference>
<dbReference type="SUPFAM" id="SSF56436">
    <property type="entry name" value="C-type lectin-like"/>
    <property type="match status" value="2"/>
</dbReference>
<feature type="chain" id="PRO_5035909361" description="C-type lectin domain-containing protein" evidence="1">
    <location>
        <begin position="19"/>
        <end position="316"/>
    </location>
</feature>
<gene>
    <name evidence="3" type="ORF">CBOVIS_LOCUS2808</name>
</gene>
<dbReference type="CDD" id="cd00037">
    <property type="entry name" value="CLECT"/>
    <property type="match status" value="2"/>
</dbReference>
<dbReference type="Pfam" id="PF00059">
    <property type="entry name" value="Lectin_C"/>
    <property type="match status" value="2"/>
</dbReference>
<dbReference type="InterPro" id="IPR001304">
    <property type="entry name" value="C-type_lectin-like"/>
</dbReference>
<protein>
    <recommendedName>
        <fullName evidence="2">C-type lectin domain-containing protein</fullName>
    </recommendedName>
</protein>
<feature type="domain" description="C-type lectin" evidence="2">
    <location>
        <begin position="189"/>
        <end position="276"/>
    </location>
</feature>
<evidence type="ECO:0000259" key="2">
    <source>
        <dbReference type="PROSITE" id="PS50041"/>
    </source>
</evidence>
<accession>A0A8S1EIJ0</accession>
<evidence type="ECO:0000256" key="1">
    <source>
        <dbReference type="SAM" id="SignalP"/>
    </source>
</evidence>
<dbReference type="PROSITE" id="PS50041">
    <property type="entry name" value="C_TYPE_LECTIN_2"/>
    <property type="match status" value="2"/>
</dbReference>
<feature type="domain" description="C-type lectin" evidence="2">
    <location>
        <begin position="27"/>
        <end position="142"/>
    </location>
</feature>
<reference evidence="3 4" key="1">
    <citation type="submission" date="2020-04" db="EMBL/GenBank/DDBJ databases">
        <authorList>
            <person name="Laetsch R D."/>
            <person name="Stevens L."/>
            <person name="Kumar S."/>
            <person name="Blaxter L. M."/>
        </authorList>
    </citation>
    <scope>NUCLEOTIDE SEQUENCE [LARGE SCALE GENOMIC DNA]</scope>
</reference>
<dbReference type="SMART" id="SM00034">
    <property type="entry name" value="CLECT"/>
    <property type="match status" value="2"/>
</dbReference>
<keyword evidence="1" id="KW-0732">Signal</keyword>
<keyword evidence="4" id="KW-1185">Reference proteome</keyword>
<dbReference type="OrthoDB" id="5778772at2759"/>
<name>A0A8S1EIJ0_9PELO</name>